<comment type="similarity">
    <text evidence="1 3">Belongs to the sulfotransferase 1 family.</text>
</comment>
<dbReference type="InterPro" id="IPR027417">
    <property type="entry name" value="P-loop_NTPase"/>
</dbReference>
<evidence type="ECO:0000256" key="3">
    <source>
        <dbReference type="RuleBase" id="RU361155"/>
    </source>
</evidence>
<dbReference type="GO" id="GO:0008146">
    <property type="term" value="F:sulfotransferase activity"/>
    <property type="evidence" value="ECO:0000318"/>
    <property type="project" value="GO_Central"/>
</dbReference>
<dbReference type="Proteomes" id="UP000235145">
    <property type="component" value="Unassembled WGS sequence"/>
</dbReference>
<comment type="caution">
    <text evidence="5">The sequence shown here is derived from an EMBL/GenBank/DDBJ whole genome shotgun (WGS) entry which is preliminary data.</text>
</comment>
<dbReference type="GO" id="GO:0051923">
    <property type="term" value="P:sulfation"/>
    <property type="evidence" value="ECO:0000318"/>
    <property type="project" value="GO_Central"/>
</dbReference>
<dbReference type="SUPFAM" id="SSF52540">
    <property type="entry name" value="P-loop containing nucleoside triphosphate hydrolases"/>
    <property type="match status" value="1"/>
</dbReference>
<evidence type="ECO:0000256" key="2">
    <source>
        <dbReference type="ARBA" id="ARBA00022679"/>
    </source>
</evidence>
<gene>
    <name evidence="5" type="ORF">LSAT_V11C400201220</name>
</gene>
<dbReference type="Gene3D" id="3.40.50.300">
    <property type="entry name" value="P-loop containing nucleotide triphosphate hydrolases"/>
    <property type="match status" value="1"/>
</dbReference>
<organism evidence="5 6">
    <name type="scientific">Lactuca sativa</name>
    <name type="common">Garden lettuce</name>
    <dbReference type="NCBI Taxonomy" id="4236"/>
    <lineage>
        <taxon>Eukaryota</taxon>
        <taxon>Viridiplantae</taxon>
        <taxon>Streptophyta</taxon>
        <taxon>Embryophyta</taxon>
        <taxon>Tracheophyta</taxon>
        <taxon>Spermatophyta</taxon>
        <taxon>Magnoliopsida</taxon>
        <taxon>eudicotyledons</taxon>
        <taxon>Gunneridae</taxon>
        <taxon>Pentapetalae</taxon>
        <taxon>asterids</taxon>
        <taxon>campanulids</taxon>
        <taxon>Asterales</taxon>
        <taxon>Asteraceae</taxon>
        <taxon>Cichorioideae</taxon>
        <taxon>Cichorieae</taxon>
        <taxon>Lactucinae</taxon>
        <taxon>Lactuca</taxon>
    </lineage>
</organism>
<sequence length="419" mass="47874">MASQVTCEHRLNVRWLGCDGDANTGKDDESEVNVAATVHFLTVNLLFENYLHSLKIQSNGMSTYLVPDQNTCHQPTSITGENQIPTEEEQAYKKLDEKLKSLLATLPKDKGWRSANIYLHEGFWLSPQVIKGLLMINNYFHAQSTDIFLAAFMKCGTTWLKALMFATTNRHRYSFSDHPLRRNGPQSAFPFLDTHIFLDYPITKFEHLPSPRMFATHFAHSLLPTSMSSPTSTCKFVYVCRDPKDALISKWHFMSKLRSKELPPLSFNEAYELFCNGVSEYGPFWDHVLGYWKASQESPEKILFLKYEDMKKETSVELKKLAAFMGMPFSAEEEKRGVVAEIVKLCSFENLSNLEVNNEGGGAQKFTAQVAVENRDFFRKGKVGDWKNYLTEEMRERIDSITETKFKNSGLTLGLTKEA</sequence>
<dbReference type="EC" id="2.8.2.-" evidence="3"/>
<keyword evidence="6" id="KW-1185">Reference proteome</keyword>
<name>A0A9R1XGP1_LACSA</name>
<dbReference type="InterPro" id="IPR000863">
    <property type="entry name" value="Sulfotransferase_dom"/>
</dbReference>
<evidence type="ECO:0000256" key="1">
    <source>
        <dbReference type="ARBA" id="ARBA00005771"/>
    </source>
</evidence>
<protein>
    <recommendedName>
        <fullName evidence="3">Sulfotransferase</fullName>
        <ecNumber evidence="3">2.8.2.-</ecNumber>
    </recommendedName>
</protein>
<dbReference type="PANTHER" id="PTHR11783">
    <property type="entry name" value="SULFOTRANSFERASE SULT"/>
    <property type="match status" value="1"/>
</dbReference>
<proteinExistence type="inferred from homology"/>
<reference evidence="5 6" key="1">
    <citation type="journal article" date="2017" name="Nat. Commun.">
        <title>Genome assembly with in vitro proximity ligation data and whole-genome triplication in lettuce.</title>
        <authorList>
            <person name="Reyes-Chin-Wo S."/>
            <person name="Wang Z."/>
            <person name="Yang X."/>
            <person name="Kozik A."/>
            <person name="Arikit S."/>
            <person name="Song C."/>
            <person name="Xia L."/>
            <person name="Froenicke L."/>
            <person name="Lavelle D.O."/>
            <person name="Truco M.J."/>
            <person name="Xia R."/>
            <person name="Zhu S."/>
            <person name="Xu C."/>
            <person name="Xu H."/>
            <person name="Xu X."/>
            <person name="Cox K."/>
            <person name="Korf I."/>
            <person name="Meyers B.C."/>
            <person name="Michelmore R.W."/>
        </authorList>
    </citation>
    <scope>NUCLEOTIDE SEQUENCE [LARGE SCALE GENOMIC DNA]</scope>
    <source>
        <strain evidence="6">cv. Salinas</strain>
        <tissue evidence="5">Seedlings</tissue>
    </source>
</reference>
<accession>A0A9R1XGP1</accession>
<dbReference type="AlphaFoldDB" id="A0A9R1XGP1"/>
<evidence type="ECO:0000259" key="4">
    <source>
        <dbReference type="Pfam" id="PF00685"/>
    </source>
</evidence>
<dbReference type="GO" id="GO:0005737">
    <property type="term" value="C:cytoplasm"/>
    <property type="evidence" value="ECO:0000318"/>
    <property type="project" value="GO_Central"/>
</dbReference>
<feature type="domain" description="Sulfotransferase" evidence="4">
    <location>
        <begin position="145"/>
        <end position="410"/>
    </location>
</feature>
<evidence type="ECO:0000313" key="6">
    <source>
        <dbReference type="Proteomes" id="UP000235145"/>
    </source>
</evidence>
<dbReference type="EMBL" id="NBSK02000004">
    <property type="protein sequence ID" value="KAJ0213925.1"/>
    <property type="molecule type" value="Genomic_DNA"/>
</dbReference>
<keyword evidence="2 3" id="KW-0808">Transferase</keyword>
<dbReference type="Pfam" id="PF00685">
    <property type="entry name" value="Sulfotransfer_1"/>
    <property type="match status" value="1"/>
</dbReference>
<evidence type="ECO:0000313" key="5">
    <source>
        <dbReference type="EMBL" id="KAJ0213925.1"/>
    </source>
</evidence>